<dbReference type="Pfam" id="PF00680">
    <property type="entry name" value="RdRP_1"/>
    <property type="match status" value="1"/>
</dbReference>
<evidence type="ECO:0000256" key="11">
    <source>
        <dbReference type="ARBA" id="ARBA00022840"/>
    </source>
</evidence>
<dbReference type="EMBL" id="PP996020">
    <property type="protein sequence ID" value="XCN99618.1"/>
    <property type="molecule type" value="Genomic_RNA"/>
</dbReference>
<dbReference type="InterPro" id="IPR027417">
    <property type="entry name" value="P-loop_NTPase"/>
</dbReference>
<dbReference type="Gene3D" id="3.40.50.300">
    <property type="entry name" value="P-loop containing nucleotide triphosphate hydrolases"/>
    <property type="match status" value="2"/>
</dbReference>
<evidence type="ECO:0000256" key="12">
    <source>
        <dbReference type="ARBA" id="ARBA00022844"/>
    </source>
</evidence>
<dbReference type="InterPro" id="IPR001650">
    <property type="entry name" value="Helicase_C-like"/>
</dbReference>
<feature type="transmembrane region" description="Helical" evidence="14">
    <location>
        <begin position="551"/>
        <end position="569"/>
    </location>
</feature>
<keyword evidence="12" id="KW-0946">Virion</keyword>
<evidence type="ECO:0000256" key="1">
    <source>
        <dbReference type="ARBA" id="ARBA00004328"/>
    </source>
</evidence>
<dbReference type="GO" id="GO:0006508">
    <property type="term" value="P:proteolysis"/>
    <property type="evidence" value="ECO:0007669"/>
    <property type="project" value="InterPro"/>
</dbReference>
<dbReference type="SUPFAM" id="SSF52540">
    <property type="entry name" value="P-loop containing nucleoside triphosphate hydrolases"/>
    <property type="match status" value="1"/>
</dbReference>
<dbReference type="GO" id="GO:0006351">
    <property type="term" value="P:DNA-templated transcription"/>
    <property type="evidence" value="ECO:0007669"/>
    <property type="project" value="InterPro"/>
</dbReference>
<dbReference type="InterPro" id="IPR001205">
    <property type="entry name" value="RNA-dir_pol_C"/>
</dbReference>
<dbReference type="InterPro" id="IPR043128">
    <property type="entry name" value="Rev_trsase/Diguanyl_cyclase"/>
</dbReference>
<dbReference type="PANTHER" id="PTHR18934">
    <property type="entry name" value="ATP-DEPENDENT RNA HELICASE"/>
    <property type="match status" value="1"/>
</dbReference>
<evidence type="ECO:0000259" key="15">
    <source>
        <dbReference type="PROSITE" id="PS50507"/>
    </source>
</evidence>
<feature type="domain" description="Peptidase C4" evidence="18">
    <location>
        <begin position="1473"/>
        <end position="1690"/>
    </location>
</feature>
<evidence type="ECO:0000313" key="19">
    <source>
        <dbReference type="EMBL" id="XCN99618.1"/>
    </source>
</evidence>
<dbReference type="SUPFAM" id="SSF56672">
    <property type="entry name" value="DNA/RNA polymerases"/>
    <property type="match status" value="1"/>
</dbReference>
<dbReference type="InterPro" id="IPR001730">
    <property type="entry name" value="Potyv_NIa-pro_dom"/>
</dbReference>
<dbReference type="GO" id="GO:0019028">
    <property type="term" value="C:viral capsid"/>
    <property type="evidence" value="ECO:0007669"/>
    <property type="project" value="UniProtKB-KW"/>
</dbReference>
<feature type="transmembrane region" description="Helical" evidence="14">
    <location>
        <begin position="1320"/>
        <end position="1342"/>
    </location>
</feature>
<dbReference type="Pfam" id="PF00863">
    <property type="entry name" value="Peptidase_C4"/>
    <property type="match status" value="1"/>
</dbReference>
<evidence type="ECO:0000256" key="13">
    <source>
        <dbReference type="ARBA" id="ARBA00022953"/>
    </source>
</evidence>
<dbReference type="PROSITE" id="PS51436">
    <property type="entry name" value="POTYVIRUS_NIA_PRO"/>
    <property type="match status" value="1"/>
</dbReference>
<evidence type="ECO:0000256" key="2">
    <source>
        <dbReference type="ARBA" id="ARBA00004340"/>
    </source>
</evidence>
<dbReference type="InterPro" id="IPR009003">
    <property type="entry name" value="Peptidase_S1_PA"/>
</dbReference>
<feature type="transmembrane region" description="Helical" evidence="14">
    <location>
        <begin position="581"/>
        <end position="599"/>
    </location>
</feature>
<dbReference type="InterPro" id="IPR043504">
    <property type="entry name" value="Peptidase_S1_PA_chymotrypsin"/>
</dbReference>
<dbReference type="GO" id="GO:0004386">
    <property type="term" value="F:helicase activity"/>
    <property type="evidence" value="ECO:0007669"/>
    <property type="project" value="UniProtKB-KW"/>
</dbReference>
<dbReference type="GO" id="GO:0005524">
    <property type="term" value="F:ATP binding"/>
    <property type="evidence" value="ECO:0007669"/>
    <property type="project" value="UniProtKB-KW"/>
</dbReference>
<proteinExistence type="predicted"/>
<keyword evidence="14" id="KW-0812">Transmembrane</keyword>
<keyword evidence="8" id="KW-0547">Nucleotide-binding</keyword>
<sequence length="2479" mass="283101">MGFVKLSTLNDGYCYLNLIKKKKRFATAKLLGPDPSLISLNPFLDKTNSSVFGQTRFFFDSKRKLYHVFHCDRISKAAKQASQTFLEELFSGRYLGIEKFARIGASPYRSATGSPISKELVFSNEVPWRNLRLLNDDLDEEFFYLNCFVCNKRSELGRALGPNPRVSDMMSISPQYRLLVPLNFDEVIVHQEDSFTKLVVENTNVWSKLYALYMSNPRVKIGVNCETEPPKHTDNGYCYLILFSRFETRNVAKTFGPFPYINELVSFSKFTREHCFYAISLANPSQSIYHIEARLADQDTWGILLSLDQASPQARLGSKEGESSQGETRSRLSISPRQIEYQASEFIVPKPSENIDQFIFQSQEELASSLNQVMTEESNLDEELNSSFDNGFCYLGLFQEALRTNIASQLGSSPTIEQLMQVPENSRELAIGGLHKVFHSTSNYHICYLHKGSNLWFEINNLYILEPEATIGDNGRFQTVIQQLRRYYLKITIKLWWFFDVSLPILCVIYLTRGALFDIAQTYLSIAFVFLAFVSAVFFDSMNPSTARWAMRQVPCGLGEFLVLFYQSLSLGSRGSYTTLVFYYLGFFLRILGTIILVWRQIRDLSSACLEFSHYLREATVSMVETIRNLLQGRQYQSKDMIVAKWVKSLMNCVAYLVNLVALSCFKGKKQKDLESIASSLRTISQTVDIPNAVENLFTKLQFDEEVVIEEAEDIDYSDFDILDEKGEERTFQSADEIPSNAIKHLVTRGNIDTIGKRIFSNPTGSIHIITAATGTGKSTAVPYYLSQQTRKDIYIIIPNIAATHSSAKVIKSRFGVQPHVRADSQYIEGDTNIWLCTAKSFAMQLITSPSRLSKIGAIIFDEMHVNNAENDLFRNLSPRICVKIPTIWSSATFASSFTLPTDLTFRVYERIAPDVTLDKIFTKKAKTKGVTTTTVYGRYLVFCASIRDTEIVKNRFKKSKIQAFSISSVNYQTEMPKVEKALKDINIKTIIVAATPCLETGVTLPFNYVIDLREQITSKMTYDPCCLSTQRIPITQGMSIQRKGRVGRVMQGIYIAPPVKFTPVTSIDDSNISLAWMYAKLFNYPPPVDKEFPHLKEQKLTNSFISNVFGTMMDPIAVAGMTTPEGRIYQSFRNFEFPPRTSVNSLVFSPAYFPEEVWCQWSSFETPEWKQFLEKQQRWQSGTSVRAPFWDYTVDERVQIENWQLKVLCYKGKSITDPSYNETEYLATPWADNLRRNWVTRGERVFQSFELERDGRYPEDYRWTHFKWTKPDSGKVEDYVIDEAEEDEKPRQFRVPKEAFIRQTVFWGTLWTTFSVVEVIIYFIVVATVLLFVCTTGYGFYNQYKRERAPDTRVESQDVDEHRKFEKEAQDVKTTKFNSKRPWEAKKKNYLPSGSNIDLDDMVAIGDPYAHNVHKASLADIQEELGTKIPIAHNDLSFLDEEPTETWFQTPTQNLRWDEMRRQRPVVGRVNESALNNKTPNYNLKAVRSSTMAILSHKNGNIVAYAIIFRNYILLNRHVLLSVGNELWLSGVRGEFKIAPKIVMEHLDLVFIILPNGIAGSSHNLVIREPIDGEQVSLIRYNALVAKYSEPTPSEISYVTPDKDGLYSYIINTQAGDCGSPVIAVKDGALVGIHSMGGSRLDQANFMVPISAQIVDELHRRVPQLCHDNLIHFPANLEAHDLHGAPRVNVEEQNKHPIIPIAPTFKEVQFDHVPGGFVPLAHLTKHVSRTSKITIDQEALEIFKTSPQTNLADVVDYLPSDLSTEAYWKDVGKYNRGTQLLPQDFQKTVLLFFKQESPWIFEKQNVIDVNQVYFEIDKQKSSGPRLTQKKGFYMSLQNSSNFVSLIKSCEDIYNCEPQNFVPLTWQVAIKDELRDRDRVCRLKTRTFMSAPIETILGNVRIVSAFNQRFIENCLKFPSTLGINKFSRGWNDLANYLGKKDFVYMSGDGSRFDSSISIEHLSLNCLLRLQSLPSKYANHIRNLYCETAFTPLVMADGVVRLKTTGNPSGSINTSIDNSISLQATVYWSLSDIFGKDMALKHLQDKQIRFVVNGDDLAISIHKDLYQPGFREQLASSMLKCGMSYTFTTPSENLQDLIYLSHQFRLLKIDEEVLYIPSLDSQRIVATCLFRKQTDAVSTHSRYTSALIHSLPYPKLYRLVLKLIVQHAKRAMLDRHFLDERYVRKFPFFLRSDVLRLYGFENIGSQDKTYSDKNKKPKEFSNFRTFQMSTLEKEHQPKRVSVVEDDSDPIQEAGPQADVVSKFNFNMNNTVASFSFARNMDSAIGDLFSKAVTASLNDRVVIAKSSQQQVNASISHLRDLLSIDDAQDMQRFLVDLMMYYADNSTSEQNPHTLPYEWKGQQISFYEIDKCFVPSPRKFWRAVADATKTFLLHHPKITTHWSHMHGFPIKYREYGFDCADFCSDIPDEARKAIQAAKDAALTRAPYNLMRADLKAVGNGGGTIVEQITGAQFSSRASSGKR</sequence>
<dbReference type="PROSITE" id="PS51194">
    <property type="entry name" value="HELICASE_CTER"/>
    <property type="match status" value="1"/>
</dbReference>
<feature type="domain" description="Helicase ATP-binding" evidence="16">
    <location>
        <begin position="759"/>
        <end position="912"/>
    </location>
</feature>
<evidence type="ECO:0000256" key="3">
    <source>
        <dbReference type="ARBA" id="ARBA00022484"/>
    </source>
</evidence>
<evidence type="ECO:0000259" key="16">
    <source>
        <dbReference type="PROSITE" id="PS51192"/>
    </source>
</evidence>
<dbReference type="SMART" id="SM00487">
    <property type="entry name" value="DEXDc"/>
    <property type="match status" value="1"/>
</dbReference>
<keyword evidence="4" id="KW-0597">Phosphoprotein</keyword>
<dbReference type="GO" id="GO:0008234">
    <property type="term" value="F:cysteine-type peptidase activity"/>
    <property type="evidence" value="ECO:0007669"/>
    <property type="project" value="InterPro"/>
</dbReference>
<keyword evidence="7" id="KW-0548">Nucleotidyltransferase</keyword>
<dbReference type="GO" id="GO:0039694">
    <property type="term" value="P:viral RNA genome replication"/>
    <property type="evidence" value="ECO:0007669"/>
    <property type="project" value="InterPro"/>
</dbReference>
<keyword evidence="5" id="KW-0167">Capsid protein</keyword>
<dbReference type="Pfam" id="PF00271">
    <property type="entry name" value="Helicase_C"/>
    <property type="match status" value="1"/>
</dbReference>
<feature type="domain" description="RdRp catalytic" evidence="15">
    <location>
        <begin position="1942"/>
        <end position="2068"/>
    </location>
</feature>
<feature type="transmembrane region" description="Helical" evidence="14">
    <location>
        <begin position="519"/>
        <end position="539"/>
    </location>
</feature>
<organism evidence="19">
    <name type="scientific">Switchgrass poty-like virus 1</name>
    <dbReference type="NCBI Taxonomy" id="3233121"/>
    <lineage>
        <taxon>Viruses</taxon>
        <taxon>Riboviria</taxon>
        <taxon>Orthornavirae</taxon>
        <taxon>Pisuviricota</taxon>
        <taxon>Stelpaviricetes</taxon>
        <taxon>Patatavirales</taxon>
        <taxon>Potyviridae</taxon>
    </lineage>
</organism>
<dbReference type="GO" id="GO:0003968">
    <property type="term" value="F:RNA-directed RNA polymerase activity"/>
    <property type="evidence" value="ECO:0007669"/>
    <property type="project" value="UniProtKB-KW"/>
</dbReference>
<dbReference type="SMART" id="SM00490">
    <property type="entry name" value="HELICc"/>
    <property type="match status" value="1"/>
</dbReference>
<dbReference type="Gene3D" id="2.40.10.10">
    <property type="entry name" value="Trypsin-like serine proteases"/>
    <property type="match status" value="1"/>
</dbReference>
<dbReference type="InterPro" id="IPR043502">
    <property type="entry name" value="DNA/RNA_pol_sf"/>
</dbReference>
<keyword evidence="3" id="KW-0696">RNA-directed RNA polymerase</keyword>
<keyword evidence="10" id="KW-0347">Helicase</keyword>
<dbReference type="PROSITE" id="PS50507">
    <property type="entry name" value="RDRP_SSRNA_POS"/>
    <property type="match status" value="1"/>
</dbReference>
<dbReference type="InterPro" id="IPR014001">
    <property type="entry name" value="Helicase_ATP-bd"/>
</dbReference>
<protein>
    <submittedName>
        <fullName evidence="19">Polyprotein</fullName>
    </submittedName>
</protein>
<evidence type="ECO:0000256" key="10">
    <source>
        <dbReference type="ARBA" id="ARBA00022806"/>
    </source>
</evidence>
<keyword evidence="13" id="KW-0693">Viral RNA replication</keyword>
<reference evidence="19" key="1">
    <citation type="submission" date="2024-07" db="EMBL/GenBank/DDBJ databases">
        <title>Metagenomic identification of novel viruses for potential beneficial use in switchgrass (Panicum virgatum L.), a developing bioenergy feedstock.</title>
        <authorList>
            <person name="Maclot F."/>
            <person name="Cole E."/>
            <person name="Ryskamp M."/>
            <person name="Nakasato K."/>
            <person name="Malmstrom C.M."/>
        </authorList>
    </citation>
    <scope>NUCLEOTIDE SEQUENCE</scope>
    <source>
        <strain evidence="19">MI-01</strain>
    </source>
</reference>
<name>A0AAU8MGV6_9POTY</name>
<keyword evidence="14" id="KW-1133">Transmembrane helix</keyword>
<evidence type="ECO:0000256" key="14">
    <source>
        <dbReference type="SAM" id="Phobius"/>
    </source>
</evidence>
<feature type="transmembrane region" description="Helical" evidence="14">
    <location>
        <begin position="495"/>
        <end position="513"/>
    </location>
</feature>
<keyword evidence="6" id="KW-0808">Transferase</keyword>
<accession>A0AAU8MGV6</accession>
<dbReference type="InterPro" id="IPR007094">
    <property type="entry name" value="RNA-dir_pol_PSvirus"/>
</dbReference>
<dbReference type="GO" id="GO:0043657">
    <property type="term" value="C:host cell"/>
    <property type="evidence" value="ECO:0007669"/>
    <property type="project" value="UniProtKB-SubCell"/>
</dbReference>
<dbReference type="PANTHER" id="PTHR18934:SF99">
    <property type="entry name" value="ATP-DEPENDENT RNA HELICASE DHX37-RELATED"/>
    <property type="match status" value="1"/>
</dbReference>
<evidence type="ECO:0000256" key="6">
    <source>
        <dbReference type="ARBA" id="ARBA00022679"/>
    </source>
</evidence>
<evidence type="ECO:0000259" key="18">
    <source>
        <dbReference type="PROSITE" id="PS51436"/>
    </source>
</evidence>
<evidence type="ECO:0000256" key="4">
    <source>
        <dbReference type="ARBA" id="ARBA00022553"/>
    </source>
</evidence>
<keyword evidence="14" id="KW-0472">Membrane</keyword>
<evidence type="ECO:0000256" key="5">
    <source>
        <dbReference type="ARBA" id="ARBA00022561"/>
    </source>
</evidence>
<feature type="domain" description="Helicase C-terminal" evidence="17">
    <location>
        <begin position="917"/>
        <end position="1102"/>
    </location>
</feature>
<dbReference type="GO" id="GO:0003723">
    <property type="term" value="F:RNA binding"/>
    <property type="evidence" value="ECO:0007669"/>
    <property type="project" value="InterPro"/>
</dbReference>
<keyword evidence="11" id="KW-0067">ATP-binding</keyword>
<evidence type="ECO:0000259" key="17">
    <source>
        <dbReference type="PROSITE" id="PS51194"/>
    </source>
</evidence>
<evidence type="ECO:0000256" key="8">
    <source>
        <dbReference type="ARBA" id="ARBA00022741"/>
    </source>
</evidence>
<evidence type="ECO:0000256" key="9">
    <source>
        <dbReference type="ARBA" id="ARBA00022801"/>
    </source>
</evidence>
<comment type="subcellular location">
    <subcellularLocation>
        <location evidence="2">Host cell</location>
    </subcellularLocation>
    <subcellularLocation>
        <location evidence="1">Virion</location>
    </subcellularLocation>
</comment>
<evidence type="ECO:0000256" key="7">
    <source>
        <dbReference type="ARBA" id="ARBA00022695"/>
    </source>
</evidence>
<keyword evidence="9" id="KW-0378">Hydrolase</keyword>
<dbReference type="Gene3D" id="3.30.70.270">
    <property type="match status" value="1"/>
</dbReference>
<dbReference type="SUPFAM" id="SSF50494">
    <property type="entry name" value="Trypsin-like serine proteases"/>
    <property type="match status" value="1"/>
</dbReference>
<dbReference type="PROSITE" id="PS51192">
    <property type="entry name" value="HELICASE_ATP_BIND_1"/>
    <property type="match status" value="1"/>
</dbReference>